<feature type="region of interest" description="Disordered" evidence="1">
    <location>
        <begin position="95"/>
        <end position="114"/>
    </location>
</feature>
<dbReference type="Proteomes" id="UP000799772">
    <property type="component" value="Unassembled WGS sequence"/>
</dbReference>
<protein>
    <submittedName>
        <fullName evidence="2">Uncharacterized protein</fullName>
    </submittedName>
</protein>
<feature type="compositionally biased region" description="Polar residues" evidence="1">
    <location>
        <begin position="96"/>
        <end position="114"/>
    </location>
</feature>
<gene>
    <name evidence="2" type="ORF">NA57DRAFT_52432</name>
</gene>
<organism evidence="2 3">
    <name type="scientific">Rhizodiscina lignyota</name>
    <dbReference type="NCBI Taxonomy" id="1504668"/>
    <lineage>
        <taxon>Eukaryota</taxon>
        <taxon>Fungi</taxon>
        <taxon>Dikarya</taxon>
        <taxon>Ascomycota</taxon>
        <taxon>Pezizomycotina</taxon>
        <taxon>Dothideomycetes</taxon>
        <taxon>Pleosporomycetidae</taxon>
        <taxon>Aulographales</taxon>
        <taxon>Rhizodiscinaceae</taxon>
        <taxon>Rhizodiscina</taxon>
    </lineage>
</organism>
<evidence type="ECO:0000256" key="1">
    <source>
        <dbReference type="SAM" id="MobiDB-lite"/>
    </source>
</evidence>
<evidence type="ECO:0000313" key="2">
    <source>
        <dbReference type="EMBL" id="KAF2102887.1"/>
    </source>
</evidence>
<dbReference type="AlphaFoldDB" id="A0A9P4IQX7"/>
<dbReference type="EMBL" id="ML978122">
    <property type="protein sequence ID" value="KAF2102887.1"/>
    <property type="molecule type" value="Genomic_DNA"/>
</dbReference>
<proteinExistence type="predicted"/>
<accession>A0A9P4IQX7</accession>
<sequence length="178" mass="19489">MDRSCRSFPVRRTSFHGLYSRVHMPGMSGSVDRIENGDLLRRQRACVSNKKPPTRIALANSGVSLVSMKFLVADAISKHWKTGRETEKTIRVANSDLPNASNPPRRGTSSTVYGPTQRSGHLALMIPNAHSPLDWAVTLIILPMEYSFYGTGDALEAVSQILYQTAPSPLPSVLGNVL</sequence>
<name>A0A9P4IQX7_9PEZI</name>
<comment type="caution">
    <text evidence="2">The sequence shown here is derived from an EMBL/GenBank/DDBJ whole genome shotgun (WGS) entry which is preliminary data.</text>
</comment>
<reference evidence="2" key="1">
    <citation type="journal article" date="2020" name="Stud. Mycol.">
        <title>101 Dothideomycetes genomes: a test case for predicting lifestyles and emergence of pathogens.</title>
        <authorList>
            <person name="Haridas S."/>
            <person name="Albert R."/>
            <person name="Binder M."/>
            <person name="Bloem J."/>
            <person name="Labutti K."/>
            <person name="Salamov A."/>
            <person name="Andreopoulos B."/>
            <person name="Baker S."/>
            <person name="Barry K."/>
            <person name="Bills G."/>
            <person name="Bluhm B."/>
            <person name="Cannon C."/>
            <person name="Castanera R."/>
            <person name="Culley D."/>
            <person name="Daum C."/>
            <person name="Ezra D."/>
            <person name="Gonzalez J."/>
            <person name="Henrissat B."/>
            <person name="Kuo A."/>
            <person name="Liang C."/>
            <person name="Lipzen A."/>
            <person name="Lutzoni F."/>
            <person name="Magnuson J."/>
            <person name="Mondo S."/>
            <person name="Nolan M."/>
            <person name="Ohm R."/>
            <person name="Pangilinan J."/>
            <person name="Park H.-J."/>
            <person name="Ramirez L."/>
            <person name="Alfaro M."/>
            <person name="Sun H."/>
            <person name="Tritt A."/>
            <person name="Yoshinaga Y."/>
            <person name="Zwiers L.-H."/>
            <person name="Turgeon B."/>
            <person name="Goodwin S."/>
            <person name="Spatafora J."/>
            <person name="Crous P."/>
            <person name="Grigoriev I."/>
        </authorList>
    </citation>
    <scope>NUCLEOTIDE SEQUENCE</scope>
    <source>
        <strain evidence="2">CBS 133067</strain>
    </source>
</reference>
<keyword evidence="3" id="KW-1185">Reference proteome</keyword>
<evidence type="ECO:0000313" key="3">
    <source>
        <dbReference type="Proteomes" id="UP000799772"/>
    </source>
</evidence>